<reference evidence="1 3" key="2">
    <citation type="journal article" date="2018" name="Plant J.">
        <title>The Physcomitrella patens chromosome-scale assembly reveals moss genome structure and evolution.</title>
        <authorList>
            <person name="Lang D."/>
            <person name="Ullrich K.K."/>
            <person name="Murat F."/>
            <person name="Fuchs J."/>
            <person name="Jenkins J."/>
            <person name="Haas F.B."/>
            <person name="Piednoel M."/>
            <person name="Gundlach H."/>
            <person name="Van Bel M."/>
            <person name="Meyberg R."/>
            <person name="Vives C."/>
            <person name="Morata J."/>
            <person name="Symeonidi A."/>
            <person name="Hiss M."/>
            <person name="Muchero W."/>
            <person name="Kamisugi Y."/>
            <person name="Saleh O."/>
            <person name="Blanc G."/>
            <person name="Decker E.L."/>
            <person name="van Gessel N."/>
            <person name="Grimwood J."/>
            <person name="Hayes R.D."/>
            <person name="Graham S.W."/>
            <person name="Gunter L.E."/>
            <person name="McDaniel S.F."/>
            <person name="Hoernstein S.N.W."/>
            <person name="Larsson A."/>
            <person name="Li F.W."/>
            <person name="Perroud P.F."/>
            <person name="Phillips J."/>
            <person name="Ranjan P."/>
            <person name="Rokshar D.S."/>
            <person name="Rothfels C.J."/>
            <person name="Schneider L."/>
            <person name="Shu S."/>
            <person name="Stevenson D.W."/>
            <person name="Thummler F."/>
            <person name="Tillich M."/>
            <person name="Villarreal Aguilar J.C."/>
            <person name="Widiez T."/>
            <person name="Wong G.K."/>
            <person name="Wymore A."/>
            <person name="Zhang Y."/>
            <person name="Zimmer A.D."/>
            <person name="Quatrano R.S."/>
            <person name="Mayer K.F.X."/>
            <person name="Goodstein D."/>
            <person name="Casacuberta J.M."/>
            <person name="Vandepoele K."/>
            <person name="Reski R."/>
            <person name="Cuming A.C."/>
            <person name="Tuskan G.A."/>
            <person name="Maumus F."/>
            <person name="Salse J."/>
            <person name="Schmutz J."/>
            <person name="Rensing S.A."/>
        </authorList>
    </citation>
    <scope>NUCLEOTIDE SEQUENCE [LARGE SCALE GENOMIC DNA]</scope>
    <source>
        <strain evidence="2 3">cv. Gransden 2004</strain>
    </source>
</reference>
<reference evidence="2" key="3">
    <citation type="submission" date="2020-12" db="UniProtKB">
        <authorList>
            <consortium name="EnsemblPlants"/>
        </authorList>
    </citation>
    <scope>IDENTIFICATION</scope>
</reference>
<accession>A0A2K1IMT3</accession>
<dbReference type="InParanoid" id="A0A2K1IMT3"/>
<organism evidence="1">
    <name type="scientific">Physcomitrium patens</name>
    <name type="common">Spreading-leaved earth moss</name>
    <name type="synonym">Physcomitrella patens</name>
    <dbReference type="NCBI Taxonomy" id="3218"/>
    <lineage>
        <taxon>Eukaryota</taxon>
        <taxon>Viridiplantae</taxon>
        <taxon>Streptophyta</taxon>
        <taxon>Embryophyta</taxon>
        <taxon>Bryophyta</taxon>
        <taxon>Bryophytina</taxon>
        <taxon>Bryopsida</taxon>
        <taxon>Funariidae</taxon>
        <taxon>Funariales</taxon>
        <taxon>Funariaceae</taxon>
        <taxon>Physcomitrium</taxon>
    </lineage>
</organism>
<dbReference type="EMBL" id="ABEU02000022">
    <property type="protein sequence ID" value="PNR30586.1"/>
    <property type="molecule type" value="Genomic_DNA"/>
</dbReference>
<reference evidence="1 3" key="1">
    <citation type="journal article" date="2008" name="Science">
        <title>The Physcomitrella genome reveals evolutionary insights into the conquest of land by plants.</title>
        <authorList>
            <person name="Rensing S."/>
            <person name="Lang D."/>
            <person name="Zimmer A."/>
            <person name="Terry A."/>
            <person name="Salamov A."/>
            <person name="Shapiro H."/>
            <person name="Nishiyama T."/>
            <person name="Perroud P.-F."/>
            <person name="Lindquist E."/>
            <person name="Kamisugi Y."/>
            <person name="Tanahashi T."/>
            <person name="Sakakibara K."/>
            <person name="Fujita T."/>
            <person name="Oishi K."/>
            <person name="Shin-I T."/>
            <person name="Kuroki Y."/>
            <person name="Toyoda A."/>
            <person name="Suzuki Y."/>
            <person name="Hashimoto A."/>
            <person name="Yamaguchi K."/>
            <person name="Sugano A."/>
            <person name="Kohara Y."/>
            <person name="Fujiyama A."/>
            <person name="Anterola A."/>
            <person name="Aoki S."/>
            <person name="Ashton N."/>
            <person name="Barbazuk W.B."/>
            <person name="Barker E."/>
            <person name="Bennetzen J."/>
            <person name="Bezanilla M."/>
            <person name="Blankenship R."/>
            <person name="Cho S.H."/>
            <person name="Dutcher S."/>
            <person name="Estelle M."/>
            <person name="Fawcett J.A."/>
            <person name="Gundlach H."/>
            <person name="Hanada K."/>
            <person name="Heyl A."/>
            <person name="Hicks K.A."/>
            <person name="Hugh J."/>
            <person name="Lohr M."/>
            <person name="Mayer K."/>
            <person name="Melkozernov A."/>
            <person name="Murata T."/>
            <person name="Nelson D."/>
            <person name="Pils B."/>
            <person name="Prigge M."/>
            <person name="Reiss B."/>
            <person name="Renner T."/>
            <person name="Rombauts S."/>
            <person name="Rushton P."/>
            <person name="Sanderfoot A."/>
            <person name="Schween G."/>
            <person name="Shiu S.-H."/>
            <person name="Stueber K."/>
            <person name="Theodoulou F.L."/>
            <person name="Tu H."/>
            <person name="Van de Peer Y."/>
            <person name="Verrier P.J."/>
            <person name="Waters E."/>
            <person name="Wood A."/>
            <person name="Yang L."/>
            <person name="Cove D."/>
            <person name="Cuming A."/>
            <person name="Hasebe M."/>
            <person name="Lucas S."/>
            <person name="Mishler D.B."/>
            <person name="Reski R."/>
            <person name="Grigoriev I."/>
            <person name="Quatrano R.S."/>
            <person name="Boore J.L."/>
        </authorList>
    </citation>
    <scope>NUCLEOTIDE SEQUENCE [LARGE SCALE GENOMIC DNA]</scope>
    <source>
        <strain evidence="2 3">cv. Gransden 2004</strain>
    </source>
</reference>
<evidence type="ECO:0000313" key="3">
    <source>
        <dbReference type="Proteomes" id="UP000006727"/>
    </source>
</evidence>
<dbReference type="EnsemblPlants" id="Pp3c22_8810V3.1">
    <property type="protein sequence ID" value="PAC:32903894.CDS.1"/>
    <property type="gene ID" value="Pp3c22_8810"/>
</dbReference>
<protein>
    <submittedName>
        <fullName evidence="1 2">Uncharacterized protein</fullName>
    </submittedName>
</protein>
<name>A0A2K1IMT3_PHYPA</name>
<evidence type="ECO:0000313" key="1">
    <source>
        <dbReference type="EMBL" id="PNR30586.1"/>
    </source>
</evidence>
<sequence>MGKARVSRGLLHTRYLESTLVFKSRKNSWQATSCLPPHFLLWGRRISAYYKGFLYCVAPEIGGMNTEGLIAYNVNSNMLNLIEIISFWSNVEKD</sequence>
<proteinExistence type="predicted"/>
<dbReference type="Gramene" id="Pp3c22_8810V3.1">
    <property type="protein sequence ID" value="PAC:32903894.CDS.1"/>
    <property type="gene ID" value="Pp3c22_8810"/>
</dbReference>
<dbReference type="AlphaFoldDB" id="A0A2K1IMT3"/>
<evidence type="ECO:0000313" key="2">
    <source>
        <dbReference type="EnsemblPlants" id="PAC:32903894.CDS.1"/>
    </source>
</evidence>
<keyword evidence="3" id="KW-1185">Reference proteome</keyword>
<gene>
    <name evidence="1" type="ORF">PHYPA_026902</name>
</gene>
<dbReference type="Proteomes" id="UP000006727">
    <property type="component" value="Chromosome 22"/>
</dbReference>